<dbReference type="InterPro" id="IPR036920">
    <property type="entry name" value="Ribosomal_uL16_sf"/>
</dbReference>
<dbReference type="Gene3D" id="3.90.1170.10">
    <property type="entry name" value="Ribosomal protein L10e/L16"/>
    <property type="match status" value="1"/>
</dbReference>
<name>A0A2H0B6P1_9BACT</name>
<evidence type="ECO:0000313" key="9">
    <source>
        <dbReference type="EMBL" id="PIP53363.1"/>
    </source>
</evidence>
<keyword evidence="4 6" id="KW-0687">Ribonucleoprotein</keyword>
<dbReference type="AlphaFoldDB" id="A0A2H0B6P1"/>
<dbReference type="HAMAP" id="MF_01342">
    <property type="entry name" value="Ribosomal_uL16"/>
    <property type="match status" value="1"/>
</dbReference>
<dbReference type="InterPro" id="IPR047873">
    <property type="entry name" value="Ribosomal_uL16"/>
</dbReference>
<sequence>MQPKRTKYRKQFRGKRRGMAVSGSSISFGDYALKALQCGWIPGNQIEAARKTIANYTKRQAKVWIRIFPDKPITKRPAGSRMGSGKGDLFGYVAVIRPGRVMLEVAGVTKEMATEALRLASRKFGIKTRFEDKHASL</sequence>
<proteinExistence type="inferred from homology"/>
<dbReference type="GO" id="GO:0019843">
    <property type="term" value="F:rRNA binding"/>
    <property type="evidence" value="ECO:0007669"/>
    <property type="project" value="UniProtKB-UniRule"/>
</dbReference>
<evidence type="ECO:0000256" key="5">
    <source>
        <dbReference type="ARBA" id="ARBA00035198"/>
    </source>
</evidence>
<dbReference type="PROSITE" id="PS00586">
    <property type="entry name" value="RIBOSOMAL_L16_1"/>
    <property type="match status" value="1"/>
</dbReference>
<evidence type="ECO:0000256" key="1">
    <source>
        <dbReference type="ARBA" id="ARBA00008931"/>
    </source>
</evidence>
<dbReference type="Pfam" id="PF00252">
    <property type="entry name" value="Ribosomal_L16"/>
    <property type="match status" value="1"/>
</dbReference>
<organism evidence="9 10">
    <name type="scientific">Candidatus Beckwithbacteria bacterium CG23_combo_of_CG06-09_8_20_14_all_34_8</name>
    <dbReference type="NCBI Taxonomy" id="1974497"/>
    <lineage>
        <taxon>Bacteria</taxon>
        <taxon>Candidatus Beckwithiibacteriota</taxon>
    </lineage>
</organism>
<keyword evidence="6 8" id="KW-0699">rRNA-binding</keyword>
<dbReference type="PRINTS" id="PR00060">
    <property type="entry name" value="RIBOSOMALL16"/>
</dbReference>
<dbReference type="Proteomes" id="UP000229459">
    <property type="component" value="Unassembled WGS sequence"/>
</dbReference>
<dbReference type="FunFam" id="3.90.1170.10:FF:000001">
    <property type="entry name" value="50S ribosomal protein L16"/>
    <property type="match status" value="1"/>
</dbReference>
<accession>A0A2H0B6P1</accession>
<dbReference type="PANTHER" id="PTHR12220:SF13">
    <property type="entry name" value="LARGE RIBOSOMAL SUBUNIT PROTEIN UL16M"/>
    <property type="match status" value="1"/>
</dbReference>
<gene>
    <name evidence="6" type="primary">rplP</name>
    <name evidence="9" type="ORF">COX08_01520</name>
</gene>
<keyword evidence="3 6" id="KW-0689">Ribosomal protein</keyword>
<comment type="subunit">
    <text evidence="6 8">Part of the 50S ribosomal subunit.</text>
</comment>
<evidence type="ECO:0000256" key="7">
    <source>
        <dbReference type="RuleBase" id="RU004413"/>
    </source>
</evidence>
<dbReference type="GO" id="GO:0006412">
    <property type="term" value="P:translation"/>
    <property type="evidence" value="ECO:0007669"/>
    <property type="project" value="UniProtKB-UniRule"/>
</dbReference>
<comment type="caution">
    <text evidence="9">The sequence shown here is derived from an EMBL/GenBank/DDBJ whole genome shotgun (WGS) entry which is preliminary data.</text>
</comment>
<dbReference type="InterPro" id="IPR000114">
    <property type="entry name" value="Ribosomal_uL16_bact-type"/>
</dbReference>
<keyword evidence="2 6" id="KW-0820">tRNA-binding</keyword>
<keyword evidence="6 8" id="KW-0694">RNA-binding</keyword>
<dbReference type="PANTHER" id="PTHR12220">
    <property type="entry name" value="50S/60S RIBOSOMAL PROTEIN L16"/>
    <property type="match status" value="1"/>
</dbReference>
<dbReference type="InterPro" id="IPR020798">
    <property type="entry name" value="Ribosomal_uL16_CS"/>
</dbReference>
<evidence type="ECO:0000256" key="4">
    <source>
        <dbReference type="ARBA" id="ARBA00023274"/>
    </source>
</evidence>
<comment type="similarity">
    <text evidence="1 6 7">Belongs to the universal ribosomal protein uL16 family.</text>
</comment>
<dbReference type="NCBIfam" id="TIGR01164">
    <property type="entry name" value="rplP_bact"/>
    <property type="match status" value="1"/>
</dbReference>
<dbReference type="GO" id="GO:0022625">
    <property type="term" value="C:cytosolic large ribosomal subunit"/>
    <property type="evidence" value="ECO:0007669"/>
    <property type="project" value="TreeGrafter"/>
</dbReference>
<protein>
    <recommendedName>
        <fullName evidence="5 6">Large ribosomal subunit protein uL16</fullName>
    </recommendedName>
</protein>
<dbReference type="CDD" id="cd01433">
    <property type="entry name" value="Ribosomal_L16_L10e"/>
    <property type="match status" value="1"/>
</dbReference>
<dbReference type="EMBL" id="PCSR01000033">
    <property type="protein sequence ID" value="PIP53363.1"/>
    <property type="molecule type" value="Genomic_DNA"/>
</dbReference>
<evidence type="ECO:0000313" key="10">
    <source>
        <dbReference type="Proteomes" id="UP000229459"/>
    </source>
</evidence>
<dbReference type="InterPro" id="IPR016180">
    <property type="entry name" value="Ribosomal_uL16_dom"/>
</dbReference>
<comment type="function">
    <text evidence="6 8">Binds 23S rRNA and is also seen to make contacts with the A and possibly P site tRNAs.</text>
</comment>
<evidence type="ECO:0000256" key="8">
    <source>
        <dbReference type="RuleBase" id="RU004414"/>
    </source>
</evidence>
<dbReference type="GO" id="GO:0000049">
    <property type="term" value="F:tRNA binding"/>
    <property type="evidence" value="ECO:0007669"/>
    <property type="project" value="UniProtKB-KW"/>
</dbReference>
<evidence type="ECO:0000256" key="6">
    <source>
        <dbReference type="HAMAP-Rule" id="MF_01342"/>
    </source>
</evidence>
<dbReference type="GO" id="GO:0003735">
    <property type="term" value="F:structural constituent of ribosome"/>
    <property type="evidence" value="ECO:0007669"/>
    <property type="project" value="InterPro"/>
</dbReference>
<evidence type="ECO:0000256" key="3">
    <source>
        <dbReference type="ARBA" id="ARBA00022980"/>
    </source>
</evidence>
<dbReference type="SUPFAM" id="SSF54686">
    <property type="entry name" value="Ribosomal protein L16p/L10e"/>
    <property type="match status" value="1"/>
</dbReference>
<evidence type="ECO:0000256" key="2">
    <source>
        <dbReference type="ARBA" id="ARBA00022555"/>
    </source>
</evidence>
<reference evidence="9 10" key="1">
    <citation type="submission" date="2017-09" db="EMBL/GenBank/DDBJ databases">
        <title>Depth-based differentiation of microbial function through sediment-hosted aquifers and enrichment of novel symbionts in the deep terrestrial subsurface.</title>
        <authorList>
            <person name="Probst A.J."/>
            <person name="Ladd B."/>
            <person name="Jarett J.K."/>
            <person name="Geller-Mcgrath D.E."/>
            <person name="Sieber C.M."/>
            <person name="Emerson J.B."/>
            <person name="Anantharaman K."/>
            <person name="Thomas B.C."/>
            <person name="Malmstrom R."/>
            <person name="Stieglmeier M."/>
            <person name="Klingl A."/>
            <person name="Woyke T."/>
            <person name="Ryan C.M."/>
            <person name="Banfield J.F."/>
        </authorList>
    </citation>
    <scope>NUCLEOTIDE SEQUENCE [LARGE SCALE GENOMIC DNA]</scope>
    <source>
        <strain evidence="9">CG23_combo_of_CG06-09_8_20_14_all_34_8</strain>
    </source>
</reference>